<protein>
    <recommendedName>
        <fullName evidence="2">Radical SAM core domain-containing protein</fullName>
    </recommendedName>
</protein>
<dbReference type="SUPFAM" id="SSF102114">
    <property type="entry name" value="Radical SAM enzymes"/>
    <property type="match status" value="1"/>
</dbReference>
<comment type="caution">
    <text evidence="1">The sequence shown here is derived from an EMBL/GenBank/DDBJ whole genome shotgun (WGS) entry which is preliminary data.</text>
</comment>
<evidence type="ECO:0000313" key="1">
    <source>
        <dbReference type="EMBL" id="KKM91164.1"/>
    </source>
</evidence>
<dbReference type="EMBL" id="LAZR01006572">
    <property type="protein sequence ID" value="KKM91164.1"/>
    <property type="molecule type" value="Genomic_DNA"/>
</dbReference>
<dbReference type="InterPro" id="IPR058240">
    <property type="entry name" value="rSAM_sf"/>
</dbReference>
<organism evidence="1">
    <name type="scientific">marine sediment metagenome</name>
    <dbReference type="NCBI Taxonomy" id="412755"/>
    <lineage>
        <taxon>unclassified sequences</taxon>
        <taxon>metagenomes</taxon>
        <taxon>ecological metagenomes</taxon>
    </lineage>
</organism>
<sequence>MKVAIINSSYQGMRPADRIYNLGVDKIAQYHRLRGDEVYAGPWVPMMLGLMDKFYFSVIFTWDLPEMVRQVRMVRDWGKEVEIGGPAATFMHTYIHKRTGIEPHYGLDDRFEHVPGDYCLTFTSRGCPHNCPFCGVNKVEPAALEYDDFSLANMIGDNNILATSWAHQELVVNKLVNFGGEIDINSGFDVRFFQEDHRRLYSKLKLQCWRFAFDSMEVEEDVLRVAAMMRANGLDRHHVTFYCLIGFPGQTLEECHYRMQTIIRLGMNPYPMRFWPLNSLNRKYVAPGWTEGELYNMSMYYQTPYIWMSDSWENFKPGKKIRAVPHEQAILKEES</sequence>
<evidence type="ECO:0008006" key="2">
    <source>
        <dbReference type="Google" id="ProtNLM"/>
    </source>
</evidence>
<name>A0A0F9L8G8_9ZZZZ</name>
<proteinExistence type="predicted"/>
<dbReference type="AlphaFoldDB" id="A0A0F9L8G8"/>
<accession>A0A0F9L8G8</accession>
<reference evidence="1" key="1">
    <citation type="journal article" date="2015" name="Nature">
        <title>Complex archaea that bridge the gap between prokaryotes and eukaryotes.</title>
        <authorList>
            <person name="Spang A."/>
            <person name="Saw J.H."/>
            <person name="Jorgensen S.L."/>
            <person name="Zaremba-Niedzwiedzka K."/>
            <person name="Martijn J."/>
            <person name="Lind A.E."/>
            <person name="van Eijk R."/>
            <person name="Schleper C."/>
            <person name="Guy L."/>
            <person name="Ettema T.J."/>
        </authorList>
    </citation>
    <scope>NUCLEOTIDE SEQUENCE</scope>
</reference>
<gene>
    <name evidence="1" type="ORF">LCGC14_1231320</name>
</gene>